<gene>
    <name evidence="8" type="primary">opuCD</name>
    <name evidence="8" type="ORF">HMPREF9088_1341</name>
</gene>
<keyword evidence="5 6" id="KW-0472">Membrane</keyword>
<dbReference type="FunFam" id="1.10.3720.10:FF:000001">
    <property type="entry name" value="Glycine betaine ABC transporter, permease"/>
    <property type="match status" value="1"/>
</dbReference>
<evidence type="ECO:0000313" key="9">
    <source>
        <dbReference type="Proteomes" id="UP000010296"/>
    </source>
</evidence>
<dbReference type="GO" id="GO:0031460">
    <property type="term" value="P:glycine betaine transport"/>
    <property type="evidence" value="ECO:0007669"/>
    <property type="project" value="TreeGrafter"/>
</dbReference>
<evidence type="ECO:0000256" key="2">
    <source>
        <dbReference type="ARBA" id="ARBA00022448"/>
    </source>
</evidence>
<dbReference type="STRING" id="888064.HMPREF9088_1341"/>
<comment type="similarity">
    <text evidence="6">Belongs to the binding-protein-dependent transport system permease family.</text>
</comment>
<dbReference type="GO" id="GO:0016787">
    <property type="term" value="F:hydrolase activity"/>
    <property type="evidence" value="ECO:0007669"/>
    <property type="project" value="UniProtKB-KW"/>
</dbReference>
<dbReference type="EC" id="3.6.3.32" evidence="8"/>
<dbReference type="EMBL" id="AEPV01000047">
    <property type="protein sequence ID" value="EFU73838.1"/>
    <property type="molecule type" value="Genomic_DNA"/>
</dbReference>
<comment type="subcellular location">
    <subcellularLocation>
        <location evidence="6">Cell membrane</location>
        <topology evidence="6">Multi-pass membrane protein</topology>
    </subcellularLocation>
    <subcellularLocation>
        <location evidence="1">Membrane</location>
        <topology evidence="1">Multi-pass membrane protein</topology>
    </subcellularLocation>
</comment>
<comment type="caution">
    <text evidence="8">The sequence shown here is derived from an EMBL/GenBank/DDBJ whole genome shotgun (WGS) entry which is preliminary data.</text>
</comment>
<evidence type="ECO:0000259" key="7">
    <source>
        <dbReference type="PROSITE" id="PS50928"/>
    </source>
</evidence>
<evidence type="ECO:0000256" key="4">
    <source>
        <dbReference type="ARBA" id="ARBA00022989"/>
    </source>
</evidence>
<feature type="transmembrane region" description="Helical" evidence="6">
    <location>
        <begin position="84"/>
        <end position="114"/>
    </location>
</feature>
<feature type="transmembrane region" description="Helical" evidence="6">
    <location>
        <begin position="199"/>
        <end position="222"/>
    </location>
</feature>
<evidence type="ECO:0000256" key="5">
    <source>
        <dbReference type="ARBA" id="ARBA00023136"/>
    </source>
</evidence>
<evidence type="ECO:0000256" key="3">
    <source>
        <dbReference type="ARBA" id="ARBA00022692"/>
    </source>
</evidence>
<keyword evidence="4 6" id="KW-1133">Transmembrane helix</keyword>
<dbReference type="SUPFAM" id="SSF161098">
    <property type="entry name" value="MetI-like"/>
    <property type="match status" value="1"/>
</dbReference>
<dbReference type="Gene3D" id="1.10.3720.10">
    <property type="entry name" value="MetI-like"/>
    <property type="match status" value="1"/>
</dbReference>
<protein>
    <submittedName>
        <fullName evidence="8">ABC transporter, permease protein</fullName>
        <ecNumber evidence="8">3.6.3.32</ecNumber>
    </submittedName>
</protein>
<dbReference type="PROSITE" id="PS50928">
    <property type="entry name" value="ABC_TM1"/>
    <property type="match status" value="1"/>
</dbReference>
<keyword evidence="3 6" id="KW-0812">Transmembrane</keyword>
<sequence length="237" mass="25534">MKKIGILKESDEMDLQNMNVLEQFVYYFKENGTYVFSQFLRHFLISIYGVLFAAIIAIPIGVAISKKRGLADWVIRLANIIQTVPSLAMVSILMIGLGLGVNVVIVTVTLYSLLPIIKNTYTGMIQVDRDIIDVGKGMGMTATQRLFMIELPLSVSVIMAGIRNALVVAIGITAIGAFVGAGGLGDIIIRGTNATDGTAIILAGALPTALMAIMTDWVLGIVERRLDPTTKTSRTDS</sequence>
<name>E6LG51_ENTI1</name>
<organism evidence="8 9">
    <name type="scientific">Enterococcus italicus (strain DSM 15952 / CCUG 50447 / LMG 22039 / TP 1.5)</name>
    <dbReference type="NCBI Taxonomy" id="888064"/>
    <lineage>
        <taxon>Bacteria</taxon>
        <taxon>Bacillati</taxon>
        <taxon>Bacillota</taxon>
        <taxon>Bacilli</taxon>
        <taxon>Lactobacillales</taxon>
        <taxon>Enterococcaceae</taxon>
        <taxon>Enterococcus</taxon>
    </lineage>
</organism>
<dbReference type="AlphaFoldDB" id="E6LG51"/>
<feature type="transmembrane region" description="Helical" evidence="6">
    <location>
        <begin position="153"/>
        <end position="179"/>
    </location>
</feature>
<dbReference type="Proteomes" id="UP000010296">
    <property type="component" value="Unassembled WGS sequence"/>
</dbReference>
<dbReference type="eggNOG" id="COG1174">
    <property type="taxonomic scope" value="Bacteria"/>
</dbReference>
<dbReference type="InterPro" id="IPR035906">
    <property type="entry name" value="MetI-like_sf"/>
</dbReference>
<dbReference type="HOGENOM" id="CLU_046113_7_2_9"/>
<accession>E6LG51</accession>
<dbReference type="GO" id="GO:0055085">
    <property type="term" value="P:transmembrane transport"/>
    <property type="evidence" value="ECO:0007669"/>
    <property type="project" value="InterPro"/>
</dbReference>
<dbReference type="InterPro" id="IPR051204">
    <property type="entry name" value="ABC_transp_perm/SBD"/>
</dbReference>
<feature type="transmembrane region" description="Helical" evidence="6">
    <location>
        <begin position="43"/>
        <end position="64"/>
    </location>
</feature>
<dbReference type="PANTHER" id="PTHR30177">
    <property type="entry name" value="GLYCINE BETAINE/L-PROLINE TRANSPORT SYSTEM PERMEASE PROTEIN PROW"/>
    <property type="match status" value="1"/>
</dbReference>
<evidence type="ECO:0000256" key="6">
    <source>
        <dbReference type="RuleBase" id="RU363032"/>
    </source>
</evidence>
<keyword evidence="9" id="KW-1185">Reference proteome</keyword>
<feature type="domain" description="ABC transmembrane type-1" evidence="7">
    <location>
        <begin position="39"/>
        <end position="219"/>
    </location>
</feature>
<dbReference type="CDD" id="cd06261">
    <property type="entry name" value="TM_PBP2"/>
    <property type="match status" value="1"/>
</dbReference>
<dbReference type="InterPro" id="IPR000515">
    <property type="entry name" value="MetI-like"/>
</dbReference>
<dbReference type="Pfam" id="PF00528">
    <property type="entry name" value="BPD_transp_1"/>
    <property type="match status" value="1"/>
</dbReference>
<dbReference type="PANTHER" id="PTHR30177:SF4">
    <property type="entry name" value="OSMOPROTECTANT IMPORT PERMEASE PROTEIN OSMW"/>
    <property type="match status" value="1"/>
</dbReference>
<evidence type="ECO:0000256" key="1">
    <source>
        <dbReference type="ARBA" id="ARBA00004141"/>
    </source>
</evidence>
<proteinExistence type="inferred from homology"/>
<keyword evidence="2 6" id="KW-0813">Transport</keyword>
<reference evidence="8 9" key="1">
    <citation type="submission" date="2010-12" db="EMBL/GenBank/DDBJ databases">
        <authorList>
            <person name="Muzny D."/>
            <person name="Qin X."/>
            <person name="Deng J."/>
            <person name="Jiang H."/>
            <person name="Liu Y."/>
            <person name="Qu J."/>
            <person name="Song X.-Z."/>
            <person name="Zhang L."/>
            <person name="Thornton R."/>
            <person name="Coyle M."/>
            <person name="Francisco L."/>
            <person name="Jackson L."/>
            <person name="Javaid M."/>
            <person name="Korchina V."/>
            <person name="Kovar C."/>
            <person name="Mata R."/>
            <person name="Mathew T."/>
            <person name="Ngo R."/>
            <person name="Nguyen L."/>
            <person name="Nguyen N."/>
            <person name="Okwuonu G."/>
            <person name="Ongeri F."/>
            <person name="Pham C."/>
            <person name="Simmons D."/>
            <person name="Wilczek-Boney K."/>
            <person name="Hale W."/>
            <person name="Jakkamsetti A."/>
            <person name="Pham P."/>
            <person name="Ruth R."/>
            <person name="San Lucas F."/>
            <person name="Warren J."/>
            <person name="Zhang J."/>
            <person name="Zhao Z."/>
            <person name="Zhou C."/>
            <person name="Zhu D."/>
            <person name="Lee S."/>
            <person name="Bess C."/>
            <person name="Blankenburg K."/>
            <person name="Forbes L."/>
            <person name="Fu Q."/>
            <person name="Gubbala S."/>
            <person name="Hirani K."/>
            <person name="Jayaseelan J.C."/>
            <person name="Lara F."/>
            <person name="Munidasa M."/>
            <person name="Palculict T."/>
            <person name="Patil S."/>
            <person name="Pu L.-L."/>
            <person name="Saada N."/>
            <person name="Tang L."/>
            <person name="Weissenberger G."/>
            <person name="Zhu Y."/>
            <person name="Hemphill L."/>
            <person name="Shang Y."/>
            <person name="Youmans B."/>
            <person name="Ayvaz T."/>
            <person name="Ross M."/>
            <person name="Santibanez J."/>
            <person name="Aqrawi P."/>
            <person name="Gross S."/>
            <person name="Joshi V."/>
            <person name="Fowler G."/>
            <person name="Nazareth L."/>
            <person name="Reid J."/>
            <person name="Worley K."/>
            <person name="Petrosino J."/>
            <person name="Highlander S."/>
            <person name="Gibbs R."/>
        </authorList>
    </citation>
    <scope>NUCLEOTIDE SEQUENCE [LARGE SCALE GENOMIC DNA]</scope>
    <source>
        <strain evidence="9">DSM 15952 / CCUG 50447 / LMG 22039 / TP 1.5</strain>
    </source>
</reference>
<keyword evidence="8" id="KW-0378">Hydrolase</keyword>
<evidence type="ECO:0000313" key="8">
    <source>
        <dbReference type="EMBL" id="EFU73838.1"/>
    </source>
</evidence>
<dbReference type="GO" id="GO:0005886">
    <property type="term" value="C:plasma membrane"/>
    <property type="evidence" value="ECO:0007669"/>
    <property type="project" value="UniProtKB-SubCell"/>
</dbReference>